<protein>
    <submittedName>
        <fullName evidence="1">Uncharacterized protein</fullName>
    </submittedName>
</protein>
<gene>
    <name evidence="1" type="ORF">EDD29_6171</name>
</gene>
<comment type="caution">
    <text evidence="1">The sequence shown here is derived from an EMBL/GenBank/DDBJ whole genome shotgun (WGS) entry which is preliminary data.</text>
</comment>
<name>A0A3N1D4N0_9ACTN</name>
<accession>A0A3N1D4N0</accession>
<dbReference type="Proteomes" id="UP000272400">
    <property type="component" value="Unassembled WGS sequence"/>
</dbReference>
<dbReference type="AlphaFoldDB" id="A0A3N1D4N0"/>
<keyword evidence="2" id="KW-1185">Reference proteome</keyword>
<evidence type="ECO:0000313" key="2">
    <source>
        <dbReference type="Proteomes" id="UP000272400"/>
    </source>
</evidence>
<organism evidence="1 2">
    <name type="scientific">Actinocorallia herbida</name>
    <dbReference type="NCBI Taxonomy" id="58109"/>
    <lineage>
        <taxon>Bacteria</taxon>
        <taxon>Bacillati</taxon>
        <taxon>Actinomycetota</taxon>
        <taxon>Actinomycetes</taxon>
        <taxon>Streptosporangiales</taxon>
        <taxon>Thermomonosporaceae</taxon>
        <taxon>Actinocorallia</taxon>
    </lineage>
</organism>
<sequence length="36" mass="4196">MRTRAFGNGRGFAIHVIIDHPEIDEYRVVVTRVAWI</sequence>
<dbReference type="EMBL" id="RJKE01000001">
    <property type="protein sequence ID" value="ROO88502.1"/>
    <property type="molecule type" value="Genomic_DNA"/>
</dbReference>
<proteinExistence type="predicted"/>
<evidence type="ECO:0000313" key="1">
    <source>
        <dbReference type="EMBL" id="ROO88502.1"/>
    </source>
</evidence>
<reference evidence="1 2" key="1">
    <citation type="submission" date="2018-11" db="EMBL/GenBank/DDBJ databases">
        <title>Sequencing the genomes of 1000 actinobacteria strains.</title>
        <authorList>
            <person name="Klenk H.-P."/>
        </authorList>
    </citation>
    <scope>NUCLEOTIDE SEQUENCE [LARGE SCALE GENOMIC DNA]</scope>
    <source>
        <strain evidence="1 2">DSM 44254</strain>
    </source>
</reference>